<feature type="non-terminal residue" evidence="1">
    <location>
        <position position="1"/>
    </location>
</feature>
<keyword evidence="2" id="KW-1185">Reference proteome</keyword>
<gene>
    <name evidence="1" type="ORF">HaLaN_13852</name>
</gene>
<proteinExistence type="predicted"/>
<dbReference type="AlphaFoldDB" id="A0A699Z707"/>
<reference evidence="1 2" key="1">
    <citation type="submission" date="2020-02" db="EMBL/GenBank/DDBJ databases">
        <title>Draft genome sequence of Haematococcus lacustris strain NIES-144.</title>
        <authorList>
            <person name="Morimoto D."/>
            <person name="Nakagawa S."/>
            <person name="Yoshida T."/>
            <person name="Sawayama S."/>
        </authorList>
    </citation>
    <scope>NUCLEOTIDE SEQUENCE [LARGE SCALE GENOMIC DNA]</scope>
    <source>
        <strain evidence="1 2">NIES-144</strain>
    </source>
</reference>
<evidence type="ECO:0000313" key="1">
    <source>
        <dbReference type="EMBL" id="GFH17260.1"/>
    </source>
</evidence>
<protein>
    <submittedName>
        <fullName evidence="1">Uncharacterized protein</fullName>
    </submittedName>
</protein>
<comment type="caution">
    <text evidence="1">The sequence shown here is derived from an EMBL/GenBank/DDBJ whole genome shotgun (WGS) entry which is preliminary data.</text>
</comment>
<dbReference type="EMBL" id="BLLF01001119">
    <property type="protein sequence ID" value="GFH17260.1"/>
    <property type="molecule type" value="Genomic_DNA"/>
</dbReference>
<sequence length="103" mass="11183">MSFRATGCFSVRSDPARLHTALTAASGAAQQPKRRQRGATRNTFSKFEMLGGLVVESRESGTAGTDSLLEQVYQSSERGRETHWRLRAGQAVRGGNQEGREGA</sequence>
<evidence type="ECO:0000313" key="2">
    <source>
        <dbReference type="Proteomes" id="UP000485058"/>
    </source>
</evidence>
<accession>A0A699Z707</accession>
<name>A0A699Z707_HAELA</name>
<dbReference type="Proteomes" id="UP000485058">
    <property type="component" value="Unassembled WGS sequence"/>
</dbReference>
<organism evidence="1 2">
    <name type="scientific">Haematococcus lacustris</name>
    <name type="common">Green alga</name>
    <name type="synonym">Haematococcus pluvialis</name>
    <dbReference type="NCBI Taxonomy" id="44745"/>
    <lineage>
        <taxon>Eukaryota</taxon>
        <taxon>Viridiplantae</taxon>
        <taxon>Chlorophyta</taxon>
        <taxon>core chlorophytes</taxon>
        <taxon>Chlorophyceae</taxon>
        <taxon>CS clade</taxon>
        <taxon>Chlamydomonadales</taxon>
        <taxon>Haematococcaceae</taxon>
        <taxon>Haematococcus</taxon>
    </lineage>
</organism>